<evidence type="ECO:0000256" key="1">
    <source>
        <dbReference type="PROSITE-ProRule" id="PRU00285"/>
    </source>
</evidence>
<dbReference type="SUPFAM" id="SSF49764">
    <property type="entry name" value="HSP20-like chaperones"/>
    <property type="match status" value="1"/>
</dbReference>
<comment type="similarity">
    <text evidence="1 2">Belongs to the small heat shock protein (HSP20) family.</text>
</comment>
<dbReference type="RefSeq" id="WP_073041063.1">
    <property type="nucleotide sequence ID" value="NZ_FQUO01000004.1"/>
</dbReference>
<dbReference type="InterPro" id="IPR031107">
    <property type="entry name" value="Small_HSP"/>
</dbReference>
<keyword evidence="4" id="KW-0346">Stress response</keyword>
<gene>
    <name evidence="4" type="ORF">SAMN05444008_10423</name>
</gene>
<reference evidence="4 5" key="1">
    <citation type="submission" date="2016-11" db="EMBL/GenBank/DDBJ databases">
        <authorList>
            <person name="Jaros S."/>
            <person name="Januszkiewicz K."/>
            <person name="Wedrychowicz H."/>
        </authorList>
    </citation>
    <scope>NUCLEOTIDE SEQUENCE [LARGE SCALE GENOMIC DNA]</scope>
    <source>
        <strain evidence="4 5">DSM 26897</strain>
    </source>
</reference>
<evidence type="ECO:0000259" key="3">
    <source>
        <dbReference type="PROSITE" id="PS01031"/>
    </source>
</evidence>
<feature type="domain" description="SHSP" evidence="3">
    <location>
        <begin position="36"/>
        <end position="148"/>
    </location>
</feature>
<evidence type="ECO:0000256" key="2">
    <source>
        <dbReference type="RuleBase" id="RU003616"/>
    </source>
</evidence>
<dbReference type="Proteomes" id="UP000184368">
    <property type="component" value="Unassembled WGS sequence"/>
</dbReference>
<organism evidence="4 5">
    <name type="scientific">Cnuella takakiae</name>
    <dbReference type="NCBI Taxonomy" id="1302690"/>
    <lineage>
        <taxon>Bacteria</taxon>
        <taxon>Pseudomonadati</taxon>
        <taxon>Bacteroidota</taxon>
        <taxon>Chitinophagia</taxon>
        <taxon>Chitinophagales</taxon>
        <taxon>Chitinophagaceae</taxon>
        <taxon>Cnuella</taxon>
    </lineage>
</organism>
<protein>
    <submittedName>
        <fullName evidence="4">Heat shock protein Hsp20</fullName>
    </submittedName>
</protein>
<dbReference type="PROSITE" id="PS01031">
    <property type="entry name" value="SHSP"/>
    <property type="match status" value="1"/>
</dbReference>
<dbReference type="STRING" id="1302690.BUE76_14295"/>
<proteinExistence type="inferred from homology"/>
<evidence type="ECO:0000313" key="4">
    <source>
        <dbReference type="EMBL" id="SHE96414.1"/>
    </source>
</evidence>
<accession>A0A1M4XS59</accession>
<dbReference type="EMBL" id="FQUO01000004">
    <property type="protein sequence ID" value="SHE96414.1"/>
    <property type="molecule type" value="Genomic_DNA"/>
</dbReference>
<keyword evidence="5" id="KW-1185">Reference proteome</keyword>
<name>A0A1M4XS59_9BACT</name>
<evidence type="ECO:0000313" key="5">
    <source>
        <dbReference type="Proteomes" id="UP000184368"/>
    </source>
</evidence>
<dbReference type="InterPro" id="IPR008978">
    <property type="entry name" value="HSP20-like_chaperone"/>
</dbReference>
<dbReference type="Gene3D" id="2.60.40.790">
    <property type="match status" value="1"/>
</dbReference>
<dbReference type="PANTHER" id="PTHR11527">
    <property type="entry name" value="HEAT-SHOCK PROTEIN 20 FAMILY MEMBER"/>
    <property type="match status" value="1"/>
</dbReference>
<dbReference type="Pfam" id="PF00011">
    <property type="entry name" value="HSP20"/>
    <property type="match status" value="1"/>
</dbReference>
<dbReference type="CDD" id="cd06464">
    <property type="entry name" value="ACD_sHsps-like"/>
    <property type="match status" value="1"/>
</dbReference>
<dbReference type="InterPro" id="IPR002068">
    <property type="entry name" value="A-crystallin/Hsp20_dom"/>
</dbReference>
<sequence>MALVKFQPQTFEQTFNNLVDDLFFQSPSLYGNGATNRTVGTGVPANILKTEQGYELQLVAPGFEKEAFQINLDKDLLTISAAHKAEGEEKQENFVRREFRQQSFKRSWTLDKIIDAEKIEARYNNGVLSVVLPKKADVKEPVKQISIL</sequence>
<dbReference type="AlphaFoldDB" id="A0A1M4XS59"/>
<dbReference type="OrthoDB" id="9814487at2"/>